<sequence>MKFAFAFLFPICWFSRMVTATCYNPDGSEAVDRVAFQPCNQIAGTISQCCGTNWSGVNPMVTNDVCQPNGLCLNSLNGAPLYWRSSCTDKTWQSPFCLKGLCTDFNNGGNSSQNVAVLECADGSWCCGGSNTTCCQENLGVQIPLTLGATSTSTISSTSQSSTSILQSSASVLSTSSAQVRLTTSTSSPSPPTPTPAQAIGLATGAKIGIAVGVLALVVILALCIWMLRRRHVAAKTASRAARSYLPTSTQGPSISGIGKGPALSIQQYQKGGFGPRELQGDSVREEIPELG</sequence>
<keyword evidence="2 6" id="KW-0812">Transmembrane</keyword>
<evidence type="ECO:0000256" key="2">
    <source>
        <dbReference type="ARBA" id="ARBA00022692"/>
    </source>
</evidence>
<keyword evidence="3 6" id="KW-1133">Transmembrane helix</keyword>
<gene>
    <name evidence="8" type="ORF">LARI1_G003846</name>
</gene>
<dbReference type="PANTHER" id="PTHR15549:SF6">
    <property type="entry name" value="MID2 DOMAIN-CONTAINING PROTEIN"/>
    <property type="match status" value="1"/>
</dbReference>
<feature type="signal peptide" evidence="7">
    <location>
        <begin position="1"/>
        <end position="20"/>
    </location>
</feature>
<name>A0A8T9BG43_9HELO</name>
<comment type="subcellular location">
    <subcellularLocation>
        <location evidence="1">Membrane</location>
        <topology evidence="1">Single-pass membrane protein</topology>
    </subcellularLocation>
</comment>
<dbReference type="EMBL" id="QGMF01000152">
    <property type="protein sequence ID" value="TVY18715.1"/>
    <property type="molecule type" value="Genomic_DNA"/>
</dbReference>
<dbReference type="OrthoDB" id="5215637at2759"/>
<keyword evidence="7" id="KW-0732">Signal</keyword>
<dbReference type="AlphaFoldDB" id="A0A8T9BG43"/>
<dbReference type="CDD" id="cd12087">
    <property type="entry name" value="TM_EGFR-like"/>
    <property type="match status" value="1"/>
</dbReference>
<accession>A0A8T9BG43</accession>
<dbReference type="Proteomes" id="UP000469559">
    <property type="component" value="Unassembled WGS sequence"/>
</dbReference>
<keyword evidence="9" id="KW-1185">Reference proteome</keyword>
<evidence type="ECO:0000256" key="5">
    <source>
        <dbReference type="SAM" id="MobiDB-lite"/>
    </source>
</evidence>
<dbReference type="PANTHER" id="PTHR15549">
    <property type="entry name" value="PAIRED IMMUNOGLOBULIN-LIKE TYPE 2 RECEPTOR"/>
    <property type="match status" value="1"/>
</dbReference>
<evidence type="ECO:0000256" key="1">
    <source>
        <dbReference type="ARBA" id="ARBA00004167"/>
    </source>
</evidence>
<evidence type="ECO:0008006" key="10">
    <source>
        <dbReference type="Google" id="ProtNLM"/>
    </source>
</evidence>
<dbReference type="GO" id="GO:0016020">
    <property type="term" value="C:membrane"/>
    <property type="evidence" value="ECO:0007669"/>
    <property type="project" value="UniProtKB-SubCell"/>
</dbReference>
<keyword evidence="4 6" id="KW-0472">Membrane</keyword>
<evidence type="ECO:0000256" key="6">
    <source>
        <dbReference type="SAM" id="Phobius"/>
    </source>
</evidence>
<dbReference type="GO" id="GO:0071944">
    <property type="term" value="C:cell periphery"/>
    <property type="evidence" value="ECO:0007669"/>
    <property type="project" value="UniProtKB-ARBA"/>
</dbReference>
<comment type="caution">
    <text evidence="8">The sequence shown here is derived from an EMBL/GenBank/DDBJ whole genome shotgun (WGS) entry which is preliminary data.</text>
</comment>
<feature type="compositionally biased region" description="Basic and acidic residues" evidence="5">
    <location>
        <begin position="279"/>
        <end position="292"/>
    </location>
</feature>
<protein>
    <recommendedName>
        <fullName evidence="10">Mid2 domain-containing protein</fullName>
    </recommendedName>
</protein>
<dbReference type="InterPro" id="IPR051694">
    <property type="entry name" value="Immunoregulatory_rcpt-like"/>
</dbReference>
<proteinExistence type="predicted"/>
<evidence type="ECO:0000256" key="4">
    <source>
        <dbReference type="ARBA" id="ARBA00023136"/>
    </source>
</evidence>
<feature type="region of interest" description="Disordered" evidence="5">
    <location>
        <begin position="272"/>
        <end position="292"/>
    </location>
</feature>
<organism evidence="8 9">
    <name type="scientific">Lachnellula arida</name>
    <dbReference type="NCBI Taxonomy" id="1316785"/>
    <lineage>
        <taxon>Eukaryota</taxon>
        <taxon>Fungi</taxon>
        <taxon>Dikarya</taxon>
        <taxon>Ascomycota</taxon>
        <taxon>Pezizomycotina</taxon>
        <taxon>Leotiomycetes</taxon>
        <taxon>Helotiales</taxon>
        <taxon>Lachnaceae</taxon>
        <taxon>Lachnellula</taxon>
    </lineage>
</organism>
<evidence type="ECO:0000256" key="7">
    <source>
        <dbReference type="SAM" id="SignalP"/>
    </source>
</evidence>
<evidence type="ECO:0000313" key="9">
    <source>
        <dbReference type="Proteomes" id="UP000469559"/>
    </source>
</evidence>
<feature type="non-terminal residue" evidence="8">
    <location>
        <position position="1"/>
    </location>
</feature>
<evidence type="ECO:0000313" key="8">
    <source>
        <dbReference type="EMBL" id="TVY18715.1"/>
    </source>
</evidence>
<reference evidence="8 9" key="1">
    <citation type="submission" date="2018-05" db="EMBL/GenBank/DDBJ databases">
        <title>Whole genome sequencing for identification of molecular markers to develop diagnostic detection tools for the regulated plant pathogen Lachnellula willkommii.</title>
        <authorList>
            <person name="Giroux E."/>
            <person name="Bilodeau G."/>
        </authorList>
    </citation>
    <scope>NUCLEOTIDE SEQUENCE [LARGE SCALE GENOMIC DNA]</scope>
    <source>
        <strain evidence="8 9">CBS 203.66</strain>
    </source>
</reference>
<evidence type="ECO:0000256" key="3">
    <source>
        <dbReference type="ARBA" id="ARBA00022989"/>
    </source>
</evidence>
<feature type="chain" id="PRO_5035915543" description="Mid2 domain-containing protein" evidence="7">
    <location>
        <begin position="21"/>
        <end position="292"/>
    </location>
</feature>
<feature type="transmembrane region" description="Helical" evidence="6">
    <location>
        <begin position="208"/>
        <end position="228"/>
    </location>
</feature>